<feature type="region of interest" description="Disordered" evidence="1">
    <location>
        <begin position="1"/>
        <end position="51"/>
    </location>
</feature>
<comment type="caution">
    <text evidence="2">The sequence shown here is derived from an EMBL/GenBank/DDBJ whole genome shotgun (WGS) entry which is preliminary data.</text>
</comment>
<dbReference type="EMBL" id="MU853412">
    <property type="protein sequence ID" value="KAK4133556.1"/>
    <property type="molecule type" value="Genomic_DNA"/>
</dbReference>
<reference evidence="2" key="2">
    <citation type="submission" date="2023-05" db="EMBL/GenBank/DDBJ databases">
        <authorList>
            <consortium name="Lawrence Berkeley National Laboratory"/>
            <person name="Steindorff A."/>
            <person name="Hensen N."/>
            <person name="Bonometti L."/>
            <person name="Westerberg I."/>
            <person name="Brannstrom I.O."/>
            <person name="Guillou S."/>
            <person name="Cros-Aarteil S."/>
            <person name="Calhoun S."/>
            <person name="Haridas S."/>
            <person name="Kuo A."/>
            <person name="Mondo S."/>
            <person name="Pangilinan J."/>
            <person name="Riley R."/>
            <person name="Labutti K."/>
            <person name="Andreopoulos B."/>
            <person name="Lipzen A."/>
            <person name="Chen C."/>
            <person name="Yanf M."/>
            <person name="Daum C."/>
            <person name="Ng V."/>
            <person name="Clum A."/>
            <person name="Ohm R."/>
            <person name="Martin F."/>
            <person name="Silar P."/>
            <person name="Natvig D."/>
            <person name="Lalanne C."/>
            <person name="Gautier V."/>
            <person name="Ament-Velasquez S.L."/>
            <person name="Kruys A."/>
            <person name="Hutchinson M.I."/>
            <person name="Powell A.J."/>
            <person name="Barry K."/>
            <person name="Miller A.N."/>
            <person name="Grigoriev I.V."/>
            <person name="Debuchy R."/>
            <person name="Gladieux P."/>
            <person name="Thoren M.H."/>
            <person name="Johannesson H."/>
        </authorList>
    </citation>
    <scope>NUCLEOTIDE SEQUENCE</scope>
    <source>
        <strain evidence="2">CBS 123565</strain>
    </source>
</reference>
<proteinExistence type="predicted"/>
<keyword evidence="3" id="KW-1185">Reference proteome</keyword>
<evidence type="ECO:0000313" key="3">
    <source>
        <dbReference type="Proteomes" id="UP001304895"/>
    </source>
</evidence>
<dbReference type="Proteomes" id="UP001304895">
    <property type="component" value="Unassembled WGS sequence"/>
</dbReference>
<evidence type="ECO:0000256" key="1">
    <source>
        <dbReference type="SAM" id="MobiDB-lite"/>
    </source>
</evidence>
<feature type="compositionally biased region" description="Polar residues" evidence="1">
    <location>
        <begin position="1"/>
        <end position="11"/>
    </location>
</feature>
<sequence length="51" mass="5384">MHFSSLSSSARENGVRNDLPAPQTPQKQVELTGPITSMSAGERPNTDAKSG</sequence>
<reference evidence="2" key="1">
    <citation type="journal article" date="2023" name="Mol. Phylogenet. Evol.">
        <title>Genome-scale phylogeny and comparative genomics of the fungal order Sordariales.</title>
        <authorList>
            <person name="Hensen N."/>
            <person name="Bonometti L."/>
            <person name="Westerberg I."/>
            <person name="Brannstrom I.O."/>
            <person name="Guillou S."/>
            <person name="Cros-Aarteil S."/>
            <person name="Calhoun S."/>
            <person name="Haridas S."/>
            <person name="Kuo A."/>
            <person name="Mondo S."/>
            <person name="Pangilinan J."/>
            <person name="Riley R."/>
            <person name="LaButti K."/>
            <person name="Andreopoulos B."/>
            <person name="Lipzen A."/>
            <person name="Chen C."/>
            <person name="Yan M."/>
            <person name="Daum C."/>
            <person name="Ng V."/>
            <person name="Clum A."/>
            <person name="Steindorff A."/>
            <person name="Ohm R.A."/>
            <person name="Martin F."/>
            <person name="Silar P."/>
            <person name="Natvig D.O."/>
            <person name="Lalanne C."/>
            <person name="Gautier V."/>
            <person name="Ament-Velasquez S.L."/>
            <person name="Kruys A."/>
            <person name="Hutchinson M.I."/>
            <person name="Powell A.J."/>
            <person name="Barry K."/>
            <person name="Miller A.N."/>
            <person name="Grigoriev I.V."/>
            <person name="Debuchy R."/>
            <person name="Gladieux P."/>
            <person name="Hiltunen Thoren M."/>
            <person name="Johannesson H."/>
        </authorList>
    </citation>
    <scope>NUCLEOTIDE SEQUENCE</scope>
    <source>
        <strain evidence="2">CBS 123565</strain>
    </source>
</reference>
<accession>A0AAN6UJ28</accession>
<protein>
    <submittedName>
        <fullName evidence="2">Uncharacterized protein</fullName>
    </submittedName>
</protein>
<feature type="compositionally biased region" description="Polar residues" evidence="1">
    <location>
        <begin position="24"/>
        <end position="39"/>
    </location>
</feature>
<name>A0AAN6UJ28_9PEZI</name>
<organism evidence="2 3">
    <name type="scientific">Trichocladium antarcticum</name>
    <dbReference type="NCBI Taxonomy" id="1450529"/>
    <lineage>
        <taxon>Eukaryota</taxon>
        <taxon>Fungi</taxon>
        <taxon>Dikarya</taxon>
        <taxon>Ascomycota</taxon>
        <taxon>Pezizomycotina</taxon>
        <taxon>Sordariomycetes</taxon>
        <taxon>Sordariomycetidae</taxon>
        <taxon>Sordariales</taxon>
        <taxon>Chaetomiaceae</taxon>
        <taxon>Trichocladium</taxon>
    </lineage>
</organism>
<evidence type="ECO:0000313" key="2">
    <source>
        <dbReference type="EMBL" id="KAK4133556.1"/>
    </source>
</evidence>
<dbReference type="AlphaFoldDB" id="A0AAN6UJ28"/>
<gene>
    <name evidence="2" type="ORF">BT67DRAFT_442981</name>
</gene>